<protein>
    <submittedName>
        <fullName evidence="1">Potassium voltage-gated channel unc-103</fullName>
    </submittedName>
</protein>
<name>A0AAV4WU47_9ARAC</name>
<comment type="caution">
    <text evidence="1">The sequence shown here is derived from an EMBL/GenBank/DDBJ whole genome shotgun (WGS) entry which is preliminary data.</text>
</comment>
<evidence type="ECO:0000313" key="2">
    <source>
        <dbReference type="Proteomes" id="UP001054837"/>
    </source>
</evidence>
<keyword evidence="2" id="KW-1185">Reference proteome</keyword>
<dbReference type="Proteomes" id="UP001054837">
    <property type="component" value="Unassembled WGS sequence"/>
</dbReference>
<accession>A0AAV4WU47</accession>
<sequence>GTGIDLPRSTN</sequence>
<gene>
    <name evidence="1" type="primary">unc-103</name>
    <name evidence="1" type="ORF">CDAR_545771</name>
</gene>
<organism evidence="1 2">
    <name type="scientific">Caerostris darwini</name>
    <dbReference type="NCBI Taxonomy" id="1538125"/>
    <lineage>
        <taxon>Eukaryota</taxon>
        <taxon>Metazoa</taxon>
        <taxon>Ecdysozoa</taxon>
        <taxon>Arthropoda</taxon>
        <taxon>Chelicerata</taxon>
        <taxon>Arachnida</taxon>
        <taxon>Araneae</taxon>
        <taxon>Araneomorphae</taxon>
        <taxon>Entelegynae</taxon>
        <taxon>Araneoidea</taxon>
        <taxon>Araneidae</taxon>
        <taxon>Caerostris</taxon>
    </lineage>
</organism>
<dbReference type="EMBL" id="BPLQ01015187">
    <property type="protein sequence ID" value="GIY86392.1"/>
    <property type="molecule type" value="Genomic_DNA"/>
</dbReference>
<reference evidence="1 2" key="1">
    <citation type="submission" date="2021-06" db="EMBL/GenBank/DDBJ databases">
        <title>Caerostris darwini draft genome.</title>
        <authorList>
            <person name="Kono N."/>
            <person name="Arakawa K."/>
        </authorList>
    </citation>
    <scope>NUCLEOTIDE SEQUENCE [LARGE SCALE GENOMIC DNA]</scope>
</reference>
<evidence type="ECO:0000313" key="1">
    <source>
        <dbReference type="EMBL" id="GIY86392.1"/>
    </source>
</evidence>
<proteinExistence type="predicted"/>
<feature type="non-terminal residue" evidence="1">
    <location>
        <position position="1"/>
    </location>
</feature>